<dbReference type="EMBL" id="CAJJDO010000082">
    <property type="protein sequence ID" value="CAD8183828.1"/>
    <property type="molecule type" value="Genomic_DNA"/>
</dbReference>
<dbReference type="Proteomes" id="UP000689195">
    <property type="component" value="Unassembled WGS sequence"/>
</dbReference>
<name>A0A8S1W0F6_9CILI</name>
<accession>A0A8S1W0F6</accession>
<keyword evidence="2" id="KW-1185">Reference proteome</keyword>
<evidence type="ECO:0000313" key="1">
    <source>
        <dbReference type="EMBL" id="CAD8183828.1"/>
    </source>
</evidence>
<evidence type="ECO:0000313" key="2">
    <source>
        <dbReference type="Proteomes" id="UP000689195"/>
    </source>
</evidence>
<organism evidence="1 2">
    <name type="scientific">Paramecium pentaurelia</name>
    <dbReference type="NCBI Taxonomy" id="43138"/>
    <lineage>
        <taxon>Eukaryota</taxon>
        <taxon>Sar</taxon>
        <taxon>Alveolata</taxon>
        <taxon>Ciliophora</taxon>
        <taxon>Intramacronucleata</taxon>
        <taxon>Oligohymenophorea</taxon>
        <taxon>Peniculida</taxon>
        <taxon>Parameciidae</taxon>
        <taxon>Paramecium</taxon>
    </lineage>
</organism>
<protein>
    <submittedName>
        <fullName evidence="1">Uncharacterized protein</fullName>
    </submittedName>
</protein>
<reference evidence="1" key="1">
    <citation type="submission" date="2021-01" db="EMBL/GenBank/DDBJ databases">
        <authorList>
            <consortium name="Genoscope - CEA"/>
            <person name="William W."/>
        </authorList>
    </citation>
    <scope>NUCLEOTIDE SEQUENCE</scope>
</reference>
<sequence length="182" mass="21144">MIIDHELEINLAKAFLDAHCKKNSKRFNLICNQFYCAIKQLDNNQQKQQKLNIFTDYHGKKKEQLLQSSIQVNCPPKYQQIILIIKTIPTFSGISFCKANFVINDLGELQSVRLMIIFVKVCCSIQKRTNCGEPDLIIEKKRAVKNLIIFRESMRAGYKLQKTSKKPKSNYRKIQISNMSNL</sequence>
<comment type="caution">
    <text evidence="1">The sequence shown here is derived from an EMBL/GenBank/DDBJ whole genome shotgun (WGS) entry which is preliminary data.</text>
</comment>
<proteinExistence type="predicted"/>
<gene>
    <name evidence="1" type="ORF">PPENT_87.1.T0820002</name>
</gene>
<dbReference type="AlphaFoldDB" id="A0A8S1W0F6"/>